<keyword evidence="3" id="KW-0963">Cytoplasm</keyword>
<evidence type="ECO:0000313" key="9">
    <source>
        <dbReference type="EMBL" id="TNJ29158.1"/>
    </source>
</evidence>
<evidence type="ECO:0000256" key="7">
    <source>
        <dbReference type="SAM" id="MobiDB-lite"/>
    </source>
</evidence>
<reference evidence="9 10" key="1">
    <citation type="submission" date="2019-05" db="EMBL/GenBank/DDBJ databases">
        <title>The compact genome of Giardia muris reveals important steps in the evolution of intestinal protozoan parasites.</title>
        <authorList>
            <person name="Xu F."/>
            <person name="Jimenez-Gonzalez A."/>
            <person name="Einarsson E."/>
            <person name="Astvaldsson A."/>
            <person name="Peirasmaki D."/>
            <person name="Eckmann L."/>
            <person name="Andersson J.O."/>
            <person name="Svard S.G."/>
            <person name="Jerlstrom-Hultqvist J."/>
        </authorList>
    </citation>
    <scope>NUCLEOTIDE SEQUENCE [LARGE SCALE GENOMIC DNA]</scope>
    <source>
        <strain evidence="9 10">Roberts-Thomson</strain>
    </source>
</reference>
<dbReference type="GO" id="GO:1904158">
    <property type="term" value="P:axonemal central apparatus assembly"/>
    <property type="evidence" value="ECO:0007669"/>
    <property type="project" value="TreeGrafter"/>
</dbReference>
<dbReference type="OrthoDB" id="442692at2759"/>
<dbReference type="VEuPathDB" id="GiardiaDB:GMRT_15801"/>
<keyword evidence="6" id="KW-0175">Coiled coil</keyword>
<dbReference type="Proteomes" id="UP000315496">
    <property type="component" value="Chromosome 2"/>
</dbReference>
<feature type="region of interest" description="Disordered" evidence="7">
    <location>
        <begin position="2695"/>
        <end position="2724"/>
    </location>
</feature>
<feature type="compositionally biased region" description="Low complexity" evidence="7">
    <location>
        <begin position="2101"/>
        <end position="2111"/>
    </location>
</feature>
<dbReference type="InterPro" id="IPR053879">
    <property type="entry name" value="HYDIN_VesB_CFA65-like_Ig"/>
</dbReference>
<keyword evidence="4" id="KW-0969">Cilium</keyword>
<feature type="region of interest" description="Disordered" evidence="7">
    <location>
        <begin position="2937"/>
        <end position="2965"/>
    </location>
</feature>
<evidence type="ECO:0000313" key="10">
    <source>
        <dbReference type="Proteomes" id="UP000315496"/>
    </source>
</evidence>
<evidence type="ECO:0000256" key="4">
    <source>
        <dbReference type="ARBA" id="ARBA00023069"/>
    </source>
</evidence>
<feature type="region of interest" description="Disordered" evidence="7">
    <location>
        <begin position="4017"/>
        <end position="4053"/>
    </location>
</feature>
<name>A0A4Z1T0C9_GIAMU</name>
<feature type="region of interest" description="Disordered" evidence="7">
    <location>
        <begin position="4580"/>
        <end position="4601"/>
    </location>
</feature>
<dbReference type="Gene3D" id="2.60.40.10">
    <property type="entry name" value="Immunoglobulins"/>
    <property type="match status" value="10"/>
</dbReference>
<evidence type="ECO:0000256" key="2">
    <source>
        <dbReference type="ARBA" id="ARBA00004496"/>
    </source>
</evidence>
<comment type="caution">
    <text evidence="9">The sequence shown here is derived from an EMBL/GenBank/DDBJ whole genome shotgun (WGS) entry which is preliminary data.</text>
</comment>
<organism evidence="9 10">
    <name type="scientific">Giardia muris</name>
    <dbReference type="NCBI Taxonomy" id="5742"/>
    <lineage>
        <taxon>Eukaryota</taxon>
        <taxon>Metamonada</taxon>
        <taxon>Diplomonadida</taxon>
        <taxon>Hexamitidae</taxon>
        <taxon>Giardiinae</taxon>
        <taxon>Giardia</taxon>
    </lineage>
</organism>
<evidence type="ECO:0000259" key="8">
    <source>
        <dbReference type="Pfam" id="PF22544"/>
    </source>
</evidence>
<gene>
    <name evidence="9" type="ORF">GMRT_15801</name>
</gene>
<feature type="compositionally biased region" description="Acidic residues" evidence="7">
    <location>
        <begin position="2948"/>
        <end position="2957"/>
    </location>
</feature>
<feature type="region of interest" description="Disordered" evidence="7">
    <location>
        <begin position="3154"/>
        <end position="3175"/>
    </location>
</feature>
<feature type="region of interest" description="Disordered" evidence="7">
    <location>
        <begin position="3281"/>
        <end position="3303"/>
    </location>
</feature>
<feature type="region of interest" description="Disordered" evidence="7">
    <location>
        <begin position="2092"/>
        <end position="2121"/>
    </location>
</feature>
<sequence length="6123" mass="669526">MLELPDSVEFEHTPYGVPTETPLFLVNDGPRLITLTLRTSGPFDVSPPSVAIRPMSSQQVTLSCSPTELGPNHGSLHVAVDSAHHKTIALRCTTYVAQLFLERTTLAKFPKTLVTHTATDSVELHNKSEAVVDFQLMAWPAPQGLEDPPFSDLRLPFSFFPTEGRIYPSSKCTLVATFQPAVSGAQEATAWISSTGSKERLPIKLRALAVGPVVEFDCDVLNFKRVVIGSSGTGQIVLTNFSEIEVAFHLVDTAEEPDPAYNIQYDCIAGVIPPNSSIQITISFTPHVLRKYTIQSIWAVLGLAQCLVVELTATAVPPNVSMTCLTDSLTESHVRTIVSDRRLRRRMLDEWAGRLSVYYEDEQHDGEYPSVLSREYLAINNIDKTRILDFGLVAFSFSSSKELYVQNQSQLSCEFALKVEPSTWAMERGGEGNCDRKQDQYLACSDLTVSPSEIRLEPGEDMHVSLTILPKRRAGFYKDLVVNLYHASTSIPLQVIDIIGSVVNPKFEITPAVVNISEGYVGFRHTFSLTMRNISSVVGRWSFPTQEVMDNCQLACSKTSGVLLPDAEEALECSVIPRAAGHLVVPVEFTSDSFEKQTLSCMVQYNAGGPQVESSCARLDFTKPGSKDAYVRVLELKTVSFTLTNVGLTDARCRAVAEKQKSCFSIGKDYNDTVLAAGESTTVVVNFYSSEAGTYKDTLLIYVTLTHPACTLSNETIKATSSVLRIPMHAVARGTNLMCPDQDLVTKPDIDCGTWFVNEELHYELRIENHGPEAQNCTWSFVGNPGVKKTEAIRHLSFVTDKASIKPGEYFIFRLKGSVDGVLENGAETYILKSNVPGKETKTAFQVTFQYSFINVEVALAEVILPENLGYSLAPIYTEPCRPIEIAGAAFLERPLTTTIRTQAADMLLSGPSASVPGTSLLSTRSAMNRTGTARSTGRRLGRQSVLNFVYEEFPVVASPDYFIQSADQTAQFYGAQYVPLSDAPPVPLLNHITPEGVYAHHELTRFIRVLNTSTLPGRIQVIAQSPFQVRVFIPGGDVVPTYMVETMAIECGLARVFGVQEDALASASPRALGGSTSPMADRQSSHMSTRSDSQDLSMSASDIMSLPEFGQSATICINGNAQDYCIVEVSVDLEYLRSTRDTKLIESSLLIRLLPLEQTPISVPTITLPMHLSAFFPSLEFHVCPQSMLDACGQDVYQAFEQIRQNEEKSVVDFGTANVGTTLTRIILCQNRSRFPVRFHWTLQVPHDVDRFSFDLSPLGVDFNAGLLPGAVARFQLSFIGQSNELNTTGCKAICTIDGGESYAYDLNAGTSNLEADIRPSSINYGDIFFLAVQQSTLSVHNRSPIPTTVVLSFPLDCRPFITHINGHEVRPSTSPDASSFTFQLEGSVTLDIHLTVNPRIPGVLYIPLSVKIGHLQEYTIPISASVYIDRPVVVSGTEPVQGAHNCIPNMLTRMNYLFPWDNNATGQPTSSLPPYSVFLVAAVLYIRHIMSGSINTSNESDGPVTGMPLSTLQKRIGLDGSLEIYGQLYAPTQLEDIKNPSCLAKLQTDYVVCSIADDLVLNFIEYYRYYGTFPIIAERDLLDAPPTGRRSRNLSIARTRLLSPSVAYRRANSQAAFSHPQKAEAPVAEALLAPVTYYSEGFYRYLRVKDDTAALAQKHILFNVTVRFPAAIRGSRVSQVVTLVNHGSVPLHISFDKRFLTPLSITVEPERISRLPSGEAVTFTISFATNYKMALGDYLFLVPMNYKQQLVGFLSCMTTVTLPTIRPLNLSACASNFATVAVKETEAYTLNFGEVYFGRAKQFTIRFENPTLVPASYTLDISSGVVGAVPRAERYTFSLGTATAGQDGNIFSVISDPDKPWQNYGTLLPKASDLLFTLSFKPIDYFASTAAHATYFRGALTFAVKMGGNNGNAAKVVVHLVGVGIHPHVTLDVSDIRFAPIFPKTLPGAVAVATLRNDSDQPWEVYLREYDRCNYIEQIAYQVAARNYGRPLMVDKKNRMTGQAPVPDETEGDVINPAVYRFRNVRADRAPSKPARTGANWDSDEPVFSYLCAAIPGLGSEFPLELQTLLSELELDSLTHWYHQNYVQPTTEPPVVDLTPTQTPAQTPADKSAAPSALSNATAQATESLKLSACEEEEPPEDELARYYDCVTSQDDFAYDISPIEELYLRYSRYAPTVVANRSYRASSTDVCLSNLPFLVFLVHGPPLAGKTTLSKRLSEAFDPARTPCISLEQILGSCEVAIEARERQSQWKVAQQQAGAPAAKGAPKKKVEDVPDVDPLRAPEYITALADHLYRQIMTEHGITTNPDATEGEPISYAHELLGLVFDSLACSAVCDAGDAVRVIASMCTRYFMKPFVYGSQTFSSRLLFHTFVLDCSPLEGRRRALNILVTDYHSAELARPTADESLEPGQPAVQGAEKRLSLIRQALVVAKKSYDEELSRLTADTSSGVSEEAIPVEAIEKKEDPAADPEPREPEQLFKLPYTKVYFTDDAHGAAHSVFITDVDALNTVLPEVRSSVREAHITAVDAYRVAAGNKIQRTPEEIEYQEALNSLEQARVEFAAAKKADQKKFQQAIDDAETRIAKLRETLPPHPTAGIREDNIFGNTYFTSTYLEELETLIGRFKTAYTRYSTVINQKLANLRLYSSVHAPAGAGSFKEFLHVRSTGDFFHASAIRRIFSIIFEAAEHRRASLDDTSDSEMSQTTNDTRDSTASPALNASGRMRTRTNPLSALAKMLTKLSKTTNFPLLKNAVDCIVNQSHLSPQNLLADIYNPGVFNTEDASTFKRIARVIPANSAAVKKFLEARETITKLEEEIRAFSSLSTSRSDNPKARQQLLTEKQSQLSAAQNALTTLLSNTDPVADIGATRWIIPPGETVCVGLRFVSNSVLTTKLKVHFAIRGSDLVLPLICDCRCDYPHIAGGLLDIFPTHTAGTGKRVIPLPENEPSPEADTDEEDGKKHQGSTGLELFQHEHGKALIGYFTFGYLRSGMQRPNFFSVYQEFTHPFELPEDVSAKPVSRGGRAQSNVSNRAPQQSSGPDSARTDPEQTTVLNQLDILTHQTACRTIADGICRFTPQHVEVLSIANDSYFDVTVALFFDTMVPGLVEGEPQPDAEAGERTIDFDAPASVAAIEECFQKVYQCQDTSIPLTDVLTGGGGTDKKKAPPPAKGKAPTEQQPVFFAYPYRLVLKPGERSAVYITCFPNSDGRQRARLLIGVEHNPTYLLVSMLCVGQTPTIRYVLPECAEDLLPCGTASREVEDLGLNIQKYLANGRKLDPKDIVSGAKGAKPGTTKTEDHGSNQPTLLIPRVPTGVTEMADITVTNTSKLAVLVEYLPLHKDLSMLSAVTAAFSYSEYAVKHGHQTIRPPKSDRILDQTFSYTVNGSLTLSNSRFYLGPGESGTMKVAFCNKEDTKLALPGCLSVRQHVGGLKNVPENNDEISPGRLLKPPIPSLQTLARTFLQPVEEFPLSIVCESHTVSVYAAVANIPTSPDRIPVQEAEHPPSDTPTVPTNLLNFGIVRAQVYFRAELVIVNNGPYQVGFRLAVAKAYRNIVHIIKDSEPADPKQAAKKGQPVGRSTETDPDKLTLVATYQGLVDADSTASDGKGPLKTSTAGKKPALGESSNIVPISILFRAPEAVVFDRAAVLQIVFFEPSTNSQLARSHINLSAEAVFSVAKIQPERNIVFGDHAHGRVLTKKVMVTNEGHFPFIFSMEPLVATLRRWLLTGSTCPFGPAYSKAVEASGLDSATFNAFKVSPEPMEDLFRACQDAGLIAGGNDQKAAKGKPAAPSPLLTSLCTLVTEPFIASPTLFQLGPKESCEITITFSSRLNEHWRNYFTIDYTSRPPDYHGGSLITEAFLDSLTQMLDEDVRAAPPALQNYLKTNEGAIARLASLQQQVTTLPLLRFSIGATSIVPGIVSTNYTNIFEEQALTNHLPPNPGMLAGGPAFSSLTKTLCLGPCVIGSSITERIKLTNPYAVPCTIVAFLNFDTAKMSSHDVDGLIAAHIGETSTQVARYLEEHGQKDQKKVASQSEKRAPTAPSQATKGKGDKDKNVVTNDSEAWTLGSEIIHLNSHESTYLTITYSPSSQVVSKCEVVCVVVDNHLAVVELIKENLPGIFGLNTAPTGQGAKNVAKGTSQDHIVLQQLEDGISDTVAARRRLFFTVEAAGVLPEVIFGPDLVNLGKVTVAASDDDIKRVPIYVQNTGRVDATYAIVITADTPAAANCFTISKARRSNIAQEETENGEKLECRSPQPQSKLFTGLVTIPPGTKDFFDIGPSLADLAAHANGEIAEARVGLKVMTKASEYTVVDVPLQCTVVSACLSALETGFPDRAIQTLYEDTLTLLFNLVGNPKARQAANAALAEIAGSKAFEGARAYEIDAYGSFFVNPTVTSRTNVFLRDLPLNLISDNTNDPPEYMTKPGLELYATPVTLYNPSVNHIRFEFNEDICRRLGVIVHPAVGHIHAGTKKVINIRLTRPASFEDFVAIFNAAGGKGAPKGKGPTGAYGSTVLFGTPLICRYYCISYKPGARINDWDMTHTVVSYTTTSDGVAVRQETVTPEPEFQPYLEEDEVRTLLEQSLASQREEVPAKGKTPAKNTQPDRTAALSNVLKDLHNHDNRVAIASAFLELNLFGVAADYSAKYYGTKGASELELITPIPDPVSKYGVIDYPIVSTPILQKSTADFYAYNDSYVSPVLEFTINGGGDSPYHVAASDGPIIAGKPDLLVSAVKETYGTIADIPGLAPILAKFGVNAKGGADKNALATFQASYTALNPQTNRYLKRYLVTYEPRIPGRFQDQFTGSAGNVIIMLTATATLPLCRLECESNSTYLQKQRHGSLKTPQLFTNLICSNPKLVTVIEITGQGVGVTVTGHINVLSCINQPYDVTLQRLPESSSTISTTFGEGGRIQPGETSIIRFTYTPVRESARLGIEESFFVLRIPEHDVVLPLLVVGRFRDPEVVVSSNKLTFDPILVGESATQEITLRNCESYPMNYRFRPAPPSPETEADSGLLSVFQCTITPSAGILQPHSTTSVLFNVQPTCEGRVNQLVRVEISRRATPIHLNIKYEAFFAKHSLSLMPFTSAGLPQQLGTSFDLDFGTVFLSDYRVRVLKLQNDGSHDIAYSCRILLDRNQSTARRDTVEMQKVRACLSYEIQCNDEKDKNSTARFVLAAGKAAMIALRFQPTLDIALTQDFGLFFQLSVEGASRQRIRLLGRGLRPGLHTTASNVNFGTVLCALRHENCHSRTLTFTNRDTQPLSIEYMTNSNAFFVDTPPMSDALPVGRTKDVAIRFVPSYAGKFKDTLLVMVNGLYKLRFPLAGVAVNCSFTVADYQSGAILNSYSSTSSQHAVTNVNLGSVTVGNPPMIRAINLCNKNNTTATFQVMLNESASDEVPRGLFIAIVPTEQYPDYYIRCIDSLTNWENRKTKYTYLTELPSSAKLAPNQPCTIFFMYSPIARTAPFQVYASVAVENSIFYENIFAVRGAVLGASAKLNNQSVELPVCITKSFVQRSFFIENTGDMELRYRIPLPPHGLAKRALVDLFENETLTLSPTSGFIPVGSTVTINVRFSPSTPGRYYIPAIPIECELEGTFKVVGEANVRCIAVDKDGIKAEAQATDITFSCNARETTSAIARIDNTTESTFVVRTILDGPDAVQFQVPERLSIPVGGMDFKIVYNPLLQPKEGEHRAELYIAGADGGANVWRLHGKVGAPLDEGVVTNLTEAAYAELLKGSTVVPKSGKAAPSETRSEIPADFLSVLQKVSNVTTTGVEAWCHQTLTLCFPLRNWEKRMQRFRVSVELAQKELTPLCQIHCTDVVDAPAAGTIRNIEIGFVPMVTDQLFAGTLTFTAYETEEKLVYRFLVQSGGPPTVGKLALETTVRDPVEKLITIPNPLLALQKVTNVTMAAKASRDDLVVTPDKITFSNKASTYSFKVRFNPYVPYDSEPASAFLTFDVSAVLTGVEQTALSPVRYQLNLISYVPRPSSPVKIQADMGTTLPFSISLSSNLPHRPEKVPLSLGLTDVYDISDIYRTLTTRSGAPGKGKDTLPSLIDEKTIKNSVSRFALTTTEIQIETGRSFTVPLTFSPQQFGEHSANLVVYNEAAGFWVVPLLGKCVRPPASGTITVTSG</sequence>
<feature type="domain" description="HYDIN/VesB/CFA65-like Ig-like" evidence="8">
    <location>
        <begin position="212"/>
        <end position="293"/>
    </location>
</feature>
<feature type="compositionally biased region" description="Polar residues" evidence="7">
    <location>
        <begin position="1086"/>
        <end position="1095"/>
    </location>
</feature>
<dbReference type="GO" id="GO:0005930">
    <property type="term" value="C:axoneme"/>
    <property type="evidence" value="ECO:0007669"/>
    <property type="project" value="TreeGrafter"/>
</dbReference>
<evidence type="ECO:0000256" key="6">
    <source>
        <dbReference type="SAM" id="Coils"/>
    </source>
</evidence>
<dbReference type="InterPro" id="IPR013783">
    <property type="entry name" value="Ig-like_fold"/>
</dbReference>
<comment type="subcellular location">
    <subcellularLocation>
        <location evidence="1">Cell projection</location>
        <location evidence="1">Cilium</location>
    </subcellularLocation>
    <subcellularLocation>
        <location evidence="2">Cytoplasm</location>
    </subcellularLocation>
</comment>
<feature type="compositionally biased region" description="Polar residues" evidence="7">
    <location>
        <begin position="2701"/>
        <end position="2719"/>
    </location>
</feature>
<dbReference type="PANTHER" id="PTHR23053">
    <property type="entry name" value="DLEC1 DELETED IN LUNG AND ESOPHAGEAL CANCER 1"/>
    <property type="match status" value="1"/>
</dbReference>
<feature type="region of interest" description="Disordered" evidence="7">
    <location>
        <begin position="3562"/>
        <end position="3582"/>
    </location>
</feature>
<feature type="region of interest" description="Disordered" evidence="7">
    <location>
        <begin position="1069"/>
        <end position="1095"/>
    </location>
</feature>
<evidence type="ECO:0000256" key="1">
    <source>
        <dbReference type="ARBA" id="ARBA00004138"/>
    </source>
</evidence>
<accession>A0A4Z1T0C9</accession>
<dbReference type="GO" id="GO:0003341">
    <property type="term" value="P:cilium movement"/>
    <property type="evidence" value="ECO:0007669"/>
    <property type="project" value="TreeGrafter"/>
</dbReference>
<dbReference type="PANTHER" id="PTHR23053:SF0">
    <property type="entry name" value="HYDROCEPHALUS-INDUCING PROTEIN HOMOLOG"/>
    <property type="match status" value="1"/>
</dbReference>
<keyword evidence="5" id="KW-0966">Cell projection</keyword>
<protein>
    <recommendedName>
        <fullName evidence="8">HYDIN/VesB/CFA65-like Ig-like domain-containing protein</fullName>
    </recommendedName>
</protein>
<evidence type="ECO:0000256" key="5">
    <source>
        <dbReference type="ARBA" id="ARBA00023273"/>
    </source>
</evidence>
<feature type="coiled-coil region" evidence="6">
    <location>
        <begin position="2549"/>
        <end position="2591"/>
    </location>
</feature>
<dbReference type="Pfam" id="PF22544">
    <property type="entry name" value="HYDIN_VesB_CFA65-like_Ig"/>
    <property type="match status" value="2"/>
</dbReference>
<dbReference type="EMBL" id="VDLU01000002">
    <property type="protein sequence ID" value="TNJ29158.1"/>
    <property type="molecule type" value="Genomic_DNA"/>
</dbReference>
<feature type="domain" description="HYDIN/VesB/CFA65-like Ig-like" evidence="8">
    <location>
        <begin position="631"/>
        <end position="705"/>
    </location>
</feature>
<keyword evidence="10" id="KW-1185">Reference proteome</keyword>
<dbReference type="InterPro" id="IPR033305">
    <property type="entry name" value="Hydin-like"/>
</dbReference>
<feature type="region of interest" description="Disordered" evidence="7">
    <location>
        <begin position="3598"/>
        <end position="3617"/>
    </location>
</feature>
<feature type="compositionally biased region" description="Polar residues" evidence="7">
    <location>
        <begin position="3025"/>
        <end position="3040"/>
    </location>
</feature>
<feature type="region of interest" description="Disordered" evidence="7">
    <location>
        <begin position="3015"/>
        <end position="3047"/>
    </location>
</feature>
<proteinExistence type="predicted"/>
<feature type="compositionally biased region" description="Basic and acidic residues" evidence="7">
    <location>
        <begin position="4017"/>
        <end position="4035"/>
    </location>
</feature>
<evidence type="ECO:0000256" key="3">
    <source>
        <dbReference type="ARBA" id="ARBA00022490"/>
    </source>
</evidence>